<evidence type="ECO:0000256" key="2">
    <source>
        <dbReference type="ARBA" id="ARBA00022475"/>
    </source>
</evidence>
<evidence type="ECO:0000256" key="3">
    <source>
        <dbReference type="ARBA" id="ARBA00022692"/>
    </source>
</evidence>
<name>A0A6N7ES30_9GAMM</name>
<evidence type="ECO:0000256" key="6">
    <source>
        <dbReference type="SAM" id="MobiDB-lite"/>
    </source>
</evidence>
<proteinExistence type="predicted"/>
<comment type="caution">
    <text evidence="9">The sequence shown here is derived from an EMBL/GenBank/DDBJ whole genome shotgun (WGS) entry which is preliminary data.</text>
</comment>
<keyword evidence="4 7" id="KW-1133">Transmembrane helix</keyword>
<dbReference type="RefSeq" id="WP_152808418.1">
    <property type="nucleotide sequence ID" value="NZ_WHNW01000001.1"/>
</dbReference>
<gene>
    <name evidence="9" type="ORF">GCU85_00960</name>
</gene>
<dbReference type="Proteomes" id="UP000471298">
    <property type="component" value="Unassembled WGS sequence"/>
</dbReference>
<dbReference type="EMBL" id="WHNW01000001">
    <property type="protein sequence ID" value="MPV85302.1"/>
    <property type="molecule type" value="Genomic_DNA"/>
</dbReference>
<keyword evidence="2" id="KW-1003">Cell membrane</keyword>
<evidence type="ECO:0000259" key="8">
    <source>
        <dbReference type="Pfam" id="PF06271"/>
    </source>
</evidence>
<evidence type="ECO:0000256" key="5">
    <source>
        <dbReference type="ARBA" id="ARBA00023136"/>
    </source>
</evidence>
<dbReference type="PANTHER" id="PTHR36115:SF4">
    <property type="entry name" value="MEMBRANE PROTEIN"/>
    <property type="match status" value="1"/>
</dbReference>
<keyword evidence="10" id="KW-1185">Reference proteome</keyword>
<dbReference type="InterPro" id="IPR010432">
    <property type="entry name" value="RDD"/>
</dbReference>
<organism evidence="9 10">
    <name type="scientific">Ostreibacterium oceani</name>
    <dbReference type="NCBI Taxonomy" id="2654998"/>
    <lineage>
        <taxon>Bacteria</taxon>
        <taxon>Pseudomonadati</taxon>
        <taxon>Pseudomonadota</taxon>
        <taxon>Gammaproteobacteria</taxon>
        <taxon>Cardiobacteriales</taxon>
        <taxon>Ostreibacteriaceae</taxon>
        <taxon>Ostreibacterium</taxon>
    </lineage>
</organism>
<evidence type="ECO:0000313" key="9">
    <source>
        <dbReference type="EMBL" id="MPV85302.1"/>
    </source>
</evidence>
<evidence type="ECO:0000256" key="1">
    <source>
        <dbReference type="ARBA" id="ARBA00004651"/>
    </source>
</evidence>
<reference evidence="9 10" key="1">
    <citation type="submission" date="2019-10" db="EMBL/GenBank/DDBJ databases">
        <title>Cardiobacteriales fam. a chemoheterotrophic member of the order Cardiobacteriales, and proposal of Cardiobacteriales fam. nov.</title>
        <authorList>
            <person name="Wang C."/>
        </authorList>
    </citation>
    <scope>NUCLEOTIDE SEQUENCE [LARGE SCALE GENOMIC DNA]</scope>
    <source>
        <strain evidence="9 10">ML27</strain>
    </source>
</reference>
<feature type="transmembrane region" description="Helical" evidence="7">
    <location>
        <begin position="76"/>
        <end position="96"/>
    </location>
</feature>
<feature type="domain" description="RDD" evidence="8">
    <location>
        <begin position="35"/>
        <end position="169"/>
    </location>
</feature>
<comment type="subcellular location">
    <subcellularLocation>
        <location evidence="1">Cell membrane</location>
        <topology evidence="1">Multi-pass membrane protein</topology>
    </subcellularLocation>
</comment>
<dbReference type="Pfam" id="PF06271">
    <property type="entry name" value="RDD"/>
    <property type="match status" value="1"/>
</dbReference>
<feature type="region of interest" description="Disordered" evidence="6">
    <location>
        <begin position="1"/>
        <end position="24"/>
    </location>
</feature>
<dbReference type="GO" id="GO:0005886">
    <property type="term" value="C:plasma membrane"/>
    <property type="evidence" value="ECO:0007669"/>
    <property type="project" value="UniProtKB-SubCell"/>
</dbReference>
<evidence type="ECO:0000256" key="4">
    <source>
        <dbReference type="ARBA" id="ARBA00022989"/>
    </source>
</evidence>
<dbReference type="AlphaFoldDB" id="A0A6N7ES30"/>
<evidence type="ECO:0000256" key="7">
    <source>
        <dbReference type="SAM" id="Phobius"/>
    </source>
</evidence>
<feature type="transmembrane region" description="Helical" evidence="7">
    <location>
        <begin position="41"/>
        <end position="64"/>
    </location>
</feature>
<dbReference type="PANTHER" id="PTHR36115">
    <property type="entry name" value="PROLINE-RICH ANTIGEN HOMOLOG-RELATED"/>
    <property type="match status" value="1"/>
</dbReference>
<sequence length="175" mass="19468">MNQENPQNPQNPYETPQTEGINTNHFSADHDMELASRWARLGGAIIDSLLLGVISMAIFIPLGLISFDPNKPANLVATLFTFIISFILFVLLQGYFLKNEGKTIGKKLLGMKIVTMDGELPDFLPLIGKRYAVFWVASMIPFIGGLISLVNALFIFREDKRCLHDLLAGTQVVKD</sequence>
<keyword evidence="5 7" id="KW-0472">Membrane</keyword>
<dbReference type="InParanoid" id="A0A6N7ES30"/>
<accession>A0A6N7ES30</accession>
<feature type="transmembrane region" description="Helical" evidence="7">
    <location>
        <begin position="132"/>
        <end position="156"/>
    </location>
</feature>
<keyword evidence="3 7" id="KW-0812">Transmembrane</keyword>
<protein>
    <submittedName>
        <fullName evidence="9">RDD family protein</fullName>
    </submittedName>
</protein>
<evidence type="ECO:0000313" key="10">
    <source>
        <dbReference type="Proteomes" id="UP000471298"/>
    </source>
</evidence>
<feature type="compositionally biased region" description="Low complexity" evidence="6">
    <location>
        <begin position="1"/>
        <end position="18"/>
    </location>
</feature>
<dbReference type="InterPro" id="IPR051791">
    <property type="entry name" value="Pra-immunoreactive"/>
</dbReference>